<dbReference type="Pfam" id="PF04006">
    <property type="entry name" value="Mpp10"/>
    <property type="match status" value="1"/>
</dbReference>
<dbReference type="EMBL" id="OC919701">
    <property type="protein sequence ID" value="CAD7651815.1"/>
    <property type="molecule type" value="Genomic_DNA"/>
</dbReference>
<dbReference type="GO" id="GO:0034457">
    <property type="term" value="C:Mpp10 complex"/>
    <property type="evidence" value="ECO:0007669"/>
    <property type="project" value="InterPro"/>
</dbReference>
<proteinExistence type="inferred from homology"/>
<name>A0A7R9QPH7_9ACAR</name>
<keyword evidence="4" id="KW-0539">Nucleus</keyword>
<feature type="compositionally biased region" description="Basic and acidic residues" evidence="7">
    <location>
        <begin position="33"/>
        <end position="47"/>
    </location>
</feature>
<dbReference type="GO" id="GO:0006364">
    <property type="term" value="P:rRNA processing"/>
    <property type="evidence" value="ECO:0007669"/>
    <property type="project" value="UniProtKB-KW"/>
</dbReference>
<feature type="compositionally biased region" description="Basic and acidic residues" evidence="7">
    <location>
        <begin position="1"/>
        <end position="14"/>
    </location>
</feature>
<keyword evidence="5" id="KW-0687">Ribonucleoprotein</keyword>
<evidence type="ECO:0000256" key="6">
    <source>
        <dbReference type="ARBA" id="ARBA00029455"/>
    </source>
</evidence>
<dbReference type="InterPro" id="IPR012173">
    <property type="entry name" value="Mpp10"/>
</dbReference>
<evidence type="ECO:0000256" key="2">
    <source>
        <dbReference type="ARBA" id="ARBA00022517"/>
    </source>
</evidence>
<keyword evidence="2" id="KW-0690">Ribosome biogenesis</keyword>
<feature type="compositionally biased region" description="Basic and acidic residues" evidence="7">
    <location>
        <begin position="247"/>
        <end position="262"/>
    </location>
</feature>
<evidence type="ECO:0000256" key="5">
    <source>
        <dbReference type="ARBA" id="ARBA00023274"/>
    </source>
</evidence>
<dbReference type="OrthoDB" id="445326at2759"/>
<dbReference type="EMBL" id="CAJPVJ010004876">
    <property type="protein sequence ID" value="CAG2169011.1"/>
    <property type="molecule type" value="Genomic_DNA"/>
</dbReference>
<evidence type="ECO:0000313" key="9">
    <source>
        <dbReference type="Proteomes" id="UP000728032"/>
    </source>
</evidence>
<protein>
    <submittedName>
        <fullName evidence="8">Uncharacterized protein</fullName>
    </submittedName>
</protein>
<sequence>MNELNLKDKTKDIDIALDESSSSDEENEPFYKSSEKQSNDLNEDKSEFERIQDSLNEKIAKQERLNLLTKSWQMSGEISSDKRPENSLLEEHLHFDHTSRPAPLITEETTFKLEDIIKQRIKDNSYDDVVRKVKPKEKPFEYRRRLTMDSEKSKQSLSQIYEKEFLRQQQNEKEENENSEHKEIKKSLRSLFVQLDALSSFHFTPRPVQPDIKIINNMPAITVEEVTPLATSEVSLLAPQEVFNNQKRELQTKSEKSKTDRKRDRRVKKSIQSKKFKHNESKEKATKKKTKDSNTSSEDVKHLSSSKAFFDKLQEKTTQVITKNKLQKNTSTKTHKKSNELKL</sequence>
<keyword evidence="9" id="KW-1185">Reference proteome</keyword>
<gene>
    <name evidence="8" type="ORF">ONB1V03_LOCUS8495</name>
</gene>
<evidence type="ECO:0000313" key="8">
    <source>
        <dbReference type="EMBL" id="CAD7651815.1"/>
    </source>
</evidence>
<feature type="compositionally biased region" description="Acidic residues" evidence="7">
    <location>
        <begin position="15"/>
        <end position="28"/>
    </location>
</feature>
<evidence type="ECO:0000256" key="4">
    <source>
        <dbReference type="ARBA" id="ARBA00023242"/>
    </source>
</evidence>
<keyword evidence="3" id="KW-0698">rRNA processing</keyword>
<dbReference type="Proteomes" id="UP000728032">
    <property type="component" value="Unassembled WGS sequence"/>
</dbReference>
<feature type="region of interest" description="Disordered" evidence="7">
    <location>
        <begin position="247"/>
        <end position="343"/>
    </location>
</feature>
<dbReference type="PANTHER" id="PTHR17039">
    <property type="entry name" value="U3 SMALL NUCLEOLAR RIBONUCLEOPROTEIN PROTEIN MPP10"/>
    <property type="match status" value="1"/>
</dbReference>
<comment type="similarity">
    <text evidence="6">Belongs to the MPP10 family.</text>
</comment>
<dbReference type="PANTHER" id="PTHR17039:SF0">
    <property type="entry name" value="U3 SMALL NUCLEOLAR RIBONUCLEOPROTEIN PROTEIN MPP10"/>
    <property type="match status" value="1"/>
</dbReference>
<feature type="compositionally biased region" description="Basic residues" evidence="7">
    <location>
        <begin position="263"/>
        <end position="277"/>
    </location>
</feature>
<evidence type="ECO:0000256" key="1">
    <source>
        <dbReference type="ARBA" id="ARBA00004604"/>
    </source>
</evidence>
<accession>A0A7R9QPH7</accession>
<organism evidence="8">
    <name type="scientific">Oppiella nova</name>
    <dbReference type="NCBI Taxonomy" id="334625"/>
    <lineage>
        <taxon>Eukaryota</taxon>
        <taxon>Metazoa</taxon>
        <taxon>Ecdysozoa</taxon>
        <taxon>Arthropoda</taxon>
        <taxon>Chelicerata</taxon>
        <taxon>Arachnida</taxon>
        <taxon>Acari</taxon>
        <taxon>Acariformes</taxon>
        <taxon>Sarcoptiformes</taxon>
        <taxon>Oribatida</taxon>
        <taxon>Brachypylina</taxon>
        <taxon>Oppioidea</taxon>
        <taxon>Oppiidae</taxon>
        <taxon>Oppiella</taxon>
    </lineage>
</organism>
<feature type="region of interest" description="Disordered" evidence="7">
    <location>
        <begin position="1"/>
        <end position="47"/>
    </location>
</feature>
<dbReference type="GO" id="GO:0032040">
    <property type="term" value="C:small-subunit processome"/>
    <property type="evidence" value="ECO:0007669"/>
    <property type="project" value="TreeGrafter"/>
</dbReference>
<evidence type="ECO:0000256" key="3">
    <source>
        <dbReference type="ARBA" id="ARBA00022552"/>
    </source>
</evidence>
<dbReference type="AlphaFoldDB" id="A0A7R9QPH7"/>
<evidence type="ECO:0000256" key="7">
    <source>
        <dbReference type="SAM" id="MobiDB-lite"/>
    </source>
</evidence>
<comment type="subcellular location">
    <subcellularLocation>
        <location evidence="1">Nucleus</location>
        <location evidence="1">Nucleolus</location>
    </subcellularLocation>
</comment>
<dbReference type="GO" id="GO:0005732">
    <property type="term" value="C:sno(s)RNA-containing ribonucleoprotein complex"/>
    <property type="evidence" value="ECO:0007669"/>
    <property type="project" value="InterPro"/>
</dbReference>
<reference evidence="8" key="1">
    <citation type="submission" date="2020-11" db="EMBL/GenBank/DDBJ databases">
        <authorList>
            <person name="Tran Van P."/>
        </authorList>
    </citation>
    <scope>NUCLEOTIDE SEQUENCE</scope>
</reference>